<dbReference type="PANTHER" id="PTHR48083">
    <property type="entry name" value="MEDIUM-CHAIN SPECIFIC ACYL-COA DEHYDROGENASE, MITOCHONDRIAL-RELATED"/>
    <property type="match status" value="1"/>
</dbReference>
<sequence length="376" mass="39715">MLSDLEPVLETARQDRALLDESCRLTDRLADSLVAAGFTRHFVPEARGGCAGTFTALLDAVSVVAETCASTAWCGALYAAHGRLASYLPEAGQQELWGSGPDVCVAASVVPPQGNARRTRGGWRLTGEWAMASGADQAGWVLLAAWAPVADGGAQPAPEHRVFAVRRSDVKVIDTWRPVGLRGTGSNTVEADVRVPEHLTFTLRDLGRAKPHAARCHTVPFPLVASLIFAAPVLGAAEGALRTWWDRQSERVRPDGSSAAEQPAQQQVLARTAAHVQAARLLLERAAQRADHAPVTPVLVAENQRDVAVAVELCVSAANELFRSAGPGALDEGDPLQRAWRDITAASTHGTLNFATAAASYAGATLAARARAGARR</sequence>
<keyword evidence="1" id="KW-0560">Oxidoreductase</keyword>
<gene>
    <name evidence="3" type="ORF">QIS99_31580</name>
</gene>
<dbReference type="SUPFAM" id="SSF47203">
    <property type="entry name" value="Acyl-CoA dehydrogenase C-terminal domain-like"/>
    <property type="match status" value="1"/>
</dbReference>
<dbReference type="InterPro" id="IPR050741">
    <property type="entry name" value="Acyl-CoA_dehydrogenase"/>
</dbReference>
<accession>A0ABT6S244</accession>
<keyword evidence="4" id="KW-1185">Reference proteome</keyword>
<dbReference type="Proteomes" id="UP001224661">
    <property type="component" value="Unassembled WGS sequence"/>
</dbReference>
<dbReference type="InterPro" id="IPR009100">
    <property type="entry name" value="AcylCoA_DH/oxidase_NM_dom_sf"/>
</dbReference>
<dbReference type="RefSeq" id="WP_282517189.1">
    <property type="nucleotide sequence ID" value="NZ_JASCIR010000064.1"/>
</dbReference>
<dbReference type="InterPro" id="IPR013107">
    <property type="entry name" value="Acyl-CoA_DH_C"/>
</dbReference>
<dbReference type="SUPFAM" id="SSF56645">
    <property type="entry name" value="Acyl-CoA dehydrogenase NM domain-like"/>
    <property type="match status" value="1"/>
</dbReference>
<reference evidence="3 4" key="1">
    <citation type="submission" date="2023-05" db="EMBL/GenBank/DDBJ databases">
        <title>Draft genome sequence of Streptomyces sp. B-S-A8 isolated from a cave soil in Thailand.</title>
        <authorList>
            <person name="Chamroensaksri N."/>
            <person name="Muangham S."/>
        </authorList>
    </citation>
    <scope>NUCLEOTIDE SEQUENCE [LARGE SCALE GENOMIC DNA]</scope>
    <source>
        <strain evidence="3 4">B-S-A8</strain>
    </source>
</reference>
<dbReference type="Pfam" id="PF08028">
    <property type="entry name" value="Acyl-CoA_dh_2"/>
    <property type="match status" value="1"/>
</dbReference>
<comment type="caution">
    <text evidence="3">The sequence shown here is derived from an EMBL/GenBank/DDBJ whole genome shotgun (WGS) entry which is preliminary data.</text>
</comment>
<evidence type="ECO:0000313" key="3">
    <source>
        <dbReference type="EMBL" id="MDI3390703.1"/>
    </source>
</evidence>
<dbReference type="PANTHER" id="PTHR48083:SF19">
    <property type="entry name" value="FLAVIN-DEPENDENT MONOOXYGENASE, OXYGENASE SUBUNIT HSAA"/>
    <property type="match status" value="1"/>
</dbReference>
<dbReference type="InterPro" id="IPR046373">
    <property type="entry name" value="Acyl-CoA_Oxase/DH_mid-dom_sf"/>
</dbReference>
<protein>
    <submittedName>
        <fullName evidence="3">Acyl-CoA dehydrogenase family protein</fullName>
    </submittedName>
</protein>
<proteinExistence type="predicted"/>
<dbReference type="PIRSF" id="PIRSF016578">
    <property type="entry name" value="HsaA"/>
    <property type="match status" value="1"/>
</dbReference>
<evidence type="ECO:0000256" key="1">
    <source>
        <dbReference type="ARBA" id="ARBA00023002"/>
    </source>
</evidence>
<dbReference type="Gene3D" id="1.20.140.10">
    <property type="entry name" value="Butyryl-CoA Dehydrogenase, subunit A, domain 3"/>
    <property type="match status" value="1"/>
</dbReference>
<evidence type="ECO:0000259" key="2">
    <source>
        <dbReference type="Pfam" id="PF08028"/>
    </source>
</evidence>
<dbReference type="Gene3D" id="1.10.540.10">
    <property type="entry name" value="Acyl-CoA dehydrogenase/oxidase, N-terminal domain"/>
    <property type="match status" value="1"/>
</dbReference>
<name>A0ABT6S244_9ACTN</name>
<evidence type="ECO:0000313" key="4">
    <source>
        <dbReference type="Proteomes" id="UP001224661"/>
    </source>
</evidence>
<dbReference type="InterPro" id="IPR036250">
    <property type="entry name" value="AcylCo_DH-like_C"/>
</dbReference>
<dbReference type="Gene3D" id="2.40.110.10">
    <property type="entry name" value="Butyryl-CoA Dehydrogenase, subunit A, domain 2"/>
    <property type="match status" value="1"/>
</dbReference>
<organism evidence="3 4">
    <name type="scientific">Streptomyces solicavernae</name>
    <dbReference type="NCBI Taxonomy" id="3043614"/>
    <lineage>
        <taxon>Bacteria</taxon>
        <taxon>Bacillati</taxon>
        <taxon>Actinomycetota</taxon>
        <taxon>Actinomycetes</taxon>
        <taxon>Kitasatosporales</taxon>
        <taxon>Streptomycetaceae</taxon>
        <taxon>Streptomyces</taxon>
    </lineage>
</organism>
<dbReference type="InterPro" id="IPR037069">
    <property type="entry name" value="AcylCoA_DH/ox_N_sf"/>
</dbReference>
<dbReference type="EMBL" id="JASCIR010000064">
    <property type="protein sequence ID" value="MDI3390703.1"/>
    <property type="molecule type" value="Genomic_DNA"/>
</dbReference>
<feature type="domain" description="Acyl-CoA dehydrogenase C-terminal" evidence="2">
    <location>
        <begin position="227"/>
        <end position="353"/>
    </location>
</feature>